<feature type="compositionally biased region" description="Basic and acidic residues" evidence="1">
    <location>
        <begin position="163"/>
        <end position="205"/>
    </location>
</feature>
<evidence type="ECO:0000256" key="2">
    <source>
        <dbReference type="SAM" id="Phobius"/>
    </source>
</evidence>
<dbReference type="EMBL" id="CACVKT020005204">
    <property type="protein sequence ID" value="CAC5393569.1"/>
    <property type="molecule type" value="Genomic_DNA"/>
</dbReference>
<protein>
    <submittedName>
        <fullName evidence="3">Uncharacterized protein</fullName>
    </submittedName>
</protein>
<feature type="compositionally biased region" description="Low complexity" evidence="1">
    <location>
        <begin position="349"/>
        <end position="362"/>
    </location>
</feature>
<reference evidence="3 4" key="1">
    <citation type="submission" date="2020-06" db="EMBL/GenBank/DDBJ databases">
        <authorList>
            <person name="Li R."/>
            <person name="Bekaert M."/>
        </authorList>
    </citation>
    <scope>NUCLEOTIDE SEQUENCE [LARGE SCALE GENOMIC DNA]</scope>
    <source>
        <strain evidence="4">wild</strain>
    </source>
</reference>
<dbReference type="OrthoDB" id="6109911at2759"/>
<feature type="region of interest" description="Disordered" evidence="1">
    <location>
        <begin position="250"/>
        <end position="455"/>
    </location>
</feature>
<feature type="compositionally biased region" description="Basic and acidic residues" evidence="1">
    <location>
        <begin position="274"/>
        <end position="283"/>
    </location>
</feature>
<dbReference type="Proteomes" id="UP000507470">
    <property type="component" value="Unassembled WGS sequence"/>
</dbReference>
<evidence type="ECO:0000313" key="4">
    <source>
        <dbReference type="Proteomes" id="UP000507470"/>
    </source>
</evidence>
<organism evidence="3 4">
    <name type="scientific">Mytilus coruscus</name>
    <name type="common">Sea mussel</name>
    <dbReference type="NCBI Taxonomy" id="42192"/>
    <lineage>
        <taxon>Eukaryota</taxon>
        <taxon>Metazoa</taxon>
        <taxon>Spiralia</taxon>
        <taxon>Lophotrochozoa</taxon>
        <taxon>Mollusca</taxon>
        <taxon>Bivalvia</taxon>
        <taxon>Autobranchia</taxon>
        <taxon>Pteriomorphia</taxon>
        <taxon>Mytilida</taxon>
        <taxon>Mytiloidea</taxon>
        <taxon>Mytilidae</taxon>
        <taxon>Mytilinae</taxon>
        <taxon>Mytilus</taxon>
    </lineage>
</organism>
<keyword evidence="2" id="KW-0812">Transmembrane</keyword>
<evidence type="ECO:0000313" key="3">
    <source>
        <dbReference type="EMBL" id="CAC5393569.1"/>
    </source>
</evidence>
<feature type="transmembrane region" description="Helical" evidence="2">
    <location>
        <begin position="128"/>
        <end position="149"/>
    </location>
</feature>
<keyword evidence="4" id="KW-1185">Reference proteome</keyword>
<feature type="transmembrane region" description="Helical" evidence="2">
    <location>
        <begin position="6"/>
        <end position="25"/>
    </location>
</feature>
<sequence>MKLYSFLGRLYFLIFIYISSTTWSFPYEKRSYSHVDIKFNKRKHIKEDINISNKLKLQFNIKDPASNVIFKPTDVHYVQQPQEVKYITTGTHKYSGNVREYKNSDSEDVSLAEALTQESEDNKSSFSMVLPIAGTLTVLFSMSILVAIFQCCCRKKRQSSQSEEVKTRNDKQVDSGKDSGDELLKDEEKILTENQGSEKEEKEITSIRSKIKAFEGVIPTQPSPGPIRHVKKRPESNAFKALENQGIVYGMGKSPSRLSKTPEDENQNATVSKEITRAERETTPDDDLGGYKQPENPDVVIADVDENDEFGVIVRDTSVLRSHKRAPPPKNRNRSSAAVRRKRARETNPDLLFNDSSNNSSLAVPDDLELVYSDKVSVKSDTSDSKDRKKEKTDSSERNKNKTEKQSESAEKSKHKKDKIPKDKDLTEKKREETPTIVTSDHSDENIIDISKQEVPPEVFSGGNIFMHIDPTVKKNTVKLESKPATPPPAPRVRTSQLSVEERKEKAKSTPLLTSHEDLAKALGKLKSPSKENNSAKTAGKNRSSTDLSSNTKM</sequence>
<feature type="region of interest" description="Disordered" evidence="1">
    <location>
        <begin position="160"/>
        <end position="206"/>
    </location>
</feature>
<feature type="region of interest" description="Disordered" evidence="1">
    <location>
        <begin position="480"/>
        <end position="554"/>
    </location>
</feature>
<gene>
    <name evidence="3" type="ORF">MCOR_28422</name>
</gene>
<name>A0A6J8CE91_MYTCO</name>
<feature type="compositionally biased region" description="Polar residues" evidence="1">
    <location>
        <begin position="531"/>
        <end position="554"/>
    </location>
</feature>
<accession>A0A6J8CE91</accession>
<feature type="compositionally biased region" description="Basic and acidic residues" evidence="1">
    <location>
        <begin position="376"/>
        <end position="412"/>
    </location>
</feature>
<dbReference type="AlphaFoldDB" id="A0A6J8CE91"/>
<evidence type="ECO:0000256" key="1">
    <source>
        <dbReference type="SAM" id="MobiDB-lite"/>
    </source>
</evidence>
<proteinExistence type="predicted"/>
<feature type="compositionally biased region" description="Basic residues" evidence="1">
    <location>
        <begin position="321"/>
        <end position="344"/>
    </location>
</feature>
<feature type="compositionally biased region" description="Basic and acidic residues" evidence="1">
    <location>
        <begin position="420"/>
        <end position="434"/>
    </location>
</feature>
<keyword evidence="2" id="KW-0472">Membrane</keyword>
<keyword evidence="2" id="KW-1133">Transmembrane helix</keyword>